<evidence type="ECO:0000313" key="3">
    <source>
        <dbReference type="EMBL" id="KAG2494398.1"/>
    </source>
</evidence>
<feature type="chain" id="PRO_5032816050" evidence="2">
    <location>
        <begin position="27"/>
        <end position="663"/>
    </location>
</feature>
<dbReference type="EMBL" id="JAEHOE010000031">
    <property type="protein sequence ID" value="KAG2494398.1"/>
    <property type="molecule type" value="Genomic_DNA"/>
</dbReference>
<gene>
    <name evidence="3" type="ORF">HYH03_007450</name>
</gene>
<organism evidence="3 4">
    <name type="scientific">Edaphochlamys debaryana</name>
    <dbReference type="NCBI Taxonomy" id="47281"/>
    <lineage>
        <taxon>Eukaryota</taxon>
        <taxon>Viridiplantae</taxon>
        <taxon>Chlorophyta</taxon>
        <taxon>core chlorophytes</taxon>
        <taxon>Chlorophyceae</taxon>
        <taxon>CS clade</taxon>
        <taxon>Chlamydomonadales</taxon>
        <taxon>Chlamydomonadales incertae sedis</taxon>
        <taxon>Edaphochlamys</taxon>
    </lineage>
</organism>
<feature type="region of interest" description="Disordered" evidence="1">
    <location>
        <begin position="639"/>
        <end position="663"/>
    </location>
</feature>
<accession>A0A836C0E1</accession>
<proteinExistence type="predicted"/>
<name>A0A836C0E1_9CHLO</name>
<evidence type="ECO:0000313" key="4">
    <source>
        <dbReference type="Proteomes" id="UP000612055"/>
    </source>
</evidence>
<evidence type="ECO:0000256" key="1">
    <source>
        <dbReference type="SAM" id="MobiDB-lite"/>
    </source>
</evidence>
<evidence type="ECO:0000256" key="2">
    <source>
        <dbReference type="SAM" id="SignalP"/>
    </source>
</evidence>
<dbReference type="Proteomes" id="UP000612055">
    <property type="component" value="Unassembled WGS sequence"/>
</dbReference>
<feature type="signal peptide" evidence="2">
    <location>
        <begin position="1"/>
        <end position="26"/>
    </location>
</feature>
<reference evidence="3" key="1">
    <citation type="journal article" date="2020" name="bioRxiv">
        <title>Comparative genomics of Chlamydomonas.</title>
        <authorList>
            <person name="Craig R.J."/>
            <person name="Hasan A.R."/>
            <person name="Ness R.W."/>
            <person name="Keightley P.D."/>
        </authorList>
    </citation>
    <scope>NUCLEOTIDE SEQUENCE</scope>
    <source>
        <strain evidence="3">CCAP 11/70</strain>
    </source>
</reference>
<keyword evidence="4" id="KW-1185">Reference proteome</keyword>
<dbReference type="AlphaFoldDB" id="A0A836C0E1"/>
<protein>
    <submittedName>
        <fullName evidence="3">Uncharacterized protein</fullName>
    </submittedName>
</protein>
<comment type="caution">
    <text evidence="3">The sequence shown here is derived from an EMBL/GenBank/DDBJ whole genome shotgun (WGS) entry which is preliminary data.</text>
</comment>
<keyword evidence="2" id="KW-0732">Signal</keyword>
<sequence length="663" mass="71728">MRRAASALAVLLAGLGLGVLPSPATSAHRGETPTLDGLFSGLLPYILPDARGADWKLGEDFGRDGGTALASGHAGGRRGRDTIRGGLNDDELEEALAALESVVAVVGAREQLGLVRVYELSIAGAAQRVRELLARPLPEEGNKDEVIKLIEAMQAAVIALRLSPRETSGGGAGSSGSGPAHSFPLLRRALVARLAQVWLKHLLTAPAGSVWVEKARVVVLETLLQLFHVHRSGMEARSVLEFMHVSKNAGTSLCKLAEAAQCQTQDFGMGRTCLVREFDDQPRWLNASHHWTHIGGVARPHIDYDSPAAYLMFGFPRGPKRLRTCAQRLNALRRAHWDFFANEYTVMNDLVVDISPEAAADLAFNASAEAKAASTGAAAQTYVGSLTALVESGAESNSRGAANYSDAVRGAHLCRRFANLLVLRDPTDRLRSHLAFFAETYFRMYNPNTSWTAFEPVRSDAAWWRAFMPPLLDNYLLRTLGGEGVFHQPAGAVGRPAFLALGKAMMAQYDVLMVLEMDANASSRTTAYGLGWSKPLSAFRLRNSPPLVPARLNWAQALAKADPNVARLLPTAEVLQKVADDAVRYDNELYTFGLMLAGLDDVIWRLANATVGEPLPGMWGGAHSSPRCGYLHKHRHLVGPEGEAGGRGRGHGTAERRARRRGR</sequence>
<dbReference type="OrthoDB" id="529546at2759"/>